<feature type="domain" description="Laminin EGF-like" evidence="9">
    <location>
        <begin position="230"/>
        <end position="280"/>
    </location>
</feature>
<accession>A0A0R3SKY5</accession>
<evidence type="ECO:0000256" key="4">
    <source>
        <dbReference type="ARBA" id="ARBA00022737"/>
    </source>
</evidence>
<dbReference type="Gene3D" id="2.10.25.10">
    <property type="entry name" value="Laminin"/>
    <property type="match status" value="1"/>
</dbReference>
<feature type="disulfide bond" evidence="8">
    <location>
        <begin position="264"/>
        <end position="278"/>
    </location>
</feature>
<keyword evidence="2" id="KW-0964">Secreted</keyword>
<dbReference type="GO" id="GO:0016358">
    <property type="term" value="P:dendrite development"/>
    <property type="evidence" value="ECO:0007669"/>
    <property type="project" value="TreeGrafter"/>
</dbReference>
<dbReference type="EMBL" id="UYSG01003055">
    <property type="protein sequence ID" value="VDL57916.1"/>
    <property type="molecule type" value="Genomic_DNA"/>
</dbReference>
<dbReference type="OrthoDB" id="5984158at2759"/>
<dbReference type="SMART" id="SM00180">
    <property type="entry name" value="EGF_Lam"/>
    <property type="match status" value="1"/>
</dbReference>
<reference evidence="12" key="1">
    <citation type="submission" date="2017-02" db="UniProtKB">
        <authorList>
            <consortium name="WormBaseParasite"/>
        </authorList>
    </citation>
    <scope>IDENTIFICATION</scope>
</reference>
<keyword evidence="6" id="KW-0325">Glycoprotein</keyword>
<comment type="subcellular location">
    <subcellularLocation>
        <location evidence="1">Secreted</location>
    </subcellularLocation>
</comment>
<keyword evidence="3" id="KW-0732">Signal</keyword>
<dbReference type="PANTHER" id="PTHR10574">
    <property type="entry name" value="NETRIN/LAMININ-RELATED"/>
    <property type="match status" value="1"/>
</dbReference>
<gene>
    <name evidence="10" type="ORF">HDID_LOCUS5598</name>
</gene>
<dbReference type="GO" id="GO:0005604">
    <property type="term" value="C:basement membrane"/>
    <property type="evidence" value="ECO:0007669"/>
    <property type="project" value="TreeGrafter"/>
</dbReference>
<keyword evidence="4" id="KW-0677">Repeat</keyword>
<dbReference type="WBParaSite" id="HDID_0000560001-mRNA-1">
    <property type="protein sequence ID" value="HDID_0000560001-mRNA-1"/>
    <property type="gene ID" value="HDID_0000560001"/>
</dbReference>
<evidence type="ECO:0000259" key="9">
    <source>
        <dbReference type="PROSITE" id="PS50027"/>
    </source>
</evidence>
<dbReference type="InterPro" id="IPR050440">
    <property type="entry name" value="Laminin/Netrin_ECM"/>
</dbReference>
<dbReference type="SUPFAM" id="SSF57196">
    <property type="entry name" value="EGF/Laminin"/>
    <property type="match status" value="1"/>
</dbReference>
<feature type="disulfide bond" evidence="8">
    <location>
        <begin position="252"/>
        <end position="261"/>
    </location>
</feature>
<keyword evidence="7 8" id="KW-0424">Laminin EGF-like domain</keyword>
<dbReference type="GO" id="GO:0005576">
    <property type="term" value="C:extracellular region"/>
    <property type="evidence" value="ECO:0007669"/>
    <property type="project" value="UniProtKB-SubCell"/>
</dbReference>
<evidence type="ECO:0000256" key="7">
    <source>
        <dbReference type="ARBA" id="ARBA00023292"/>
    </source>
</evidence>
<evidence type="ECO:0000256" key="5">
    <source>
        <dbReference type="ARBA" id="ARBA00023157"/>
    </source>
</evidence>
<evidence type="ECO:0000313" key="11">
    <source>
        <dbReference type="Proteomes" id="UP000274504"/>
    </source>
</evidence>
<dbReference type="PANTHER" id="PTHR10574:SF365">
    <property type="entry name" value="NETRIN-A-RELATED"/>
    <property type="match status" value="1"/>
</dbReference>
<name>A0A0R3SKY5_HYMDI</name>
<dbReference type="FunFam" id="2.10.25.10:FF:000048">
    <property type="entry name" value="Netrin 3"/>
    <property type="match status" value="1"/>
</dbReference>
<dbReference type="STRING" id="6216.A0A0R3SKY5"/>
<dbReference type="Gene3D" id="2.170.300.10">
    <property type="entry name" value="Tie2 ligand-binding domain superfamily"/>
    <property type="match status" value="1"/>
</dbReference>
<evidence type="ECO:0000313" key="10">
    <source>
        <dbReference type="EMBL" id="VDL57916.1"/>
    </source>
</evidence>
<dbReference type="Proteomes" id="UP000274504">
    <property type="component" value="Unassembled WGS sequence"/>
</dbReference>
<evidence type="ECO:0000313" key="12">
    <source>
        <dbReference type="WBParaSite" id="HDID_0000560001-mRNA-1"/>
    </source>
</evidence>
<evidence type="ECO:0000256" key="6">
    <source>
        <dbReference type="ARBA" id="ARBA00023180"/>
    </source>
</evidence>
<evidence type="ECO:0000256" key="2">
    <source>
        <dbReference type="ARBA" id="ARBA00022525"/>
    </source>
</evidence>
<protein>
    <submittedName>
        <fullName evidence="12">Laminin EGF-like domain-containing protein</fullName>
    </submittedName>
</protein>
<comment type="caution">
    <text evidence="8">Lacks conserved residue(s) required for the propagation of feature annotation.</text>
</comment>
<evidence type="ECO:0000256" key="8">
    <source>
        <dbReference type="PROSITE-ProRule" id="PRU00460"/>
    </source>
</evidence>
<dbReference type="AlphaFoldDB" id="A0A0R3SKY5"/>
<dbReference type="CDD" id="cd00055">
    <property type="entry name" value="EGF_Lam"/>
    <property type="match status" value="1"/>
</dbReference>
<proteinExistence type="predicted"/>
<dbReference type="GO" id="GO:0008045">
    <property type="term" value="P:motor neuron axon guidance"/>
    <property type="evidence" value="ECO:0007669"/>
    <property type="project" value="TreeGrafter"/>
</dbReference>
<keyword evidence="5 8" id="KW-1015">Disulfide bond</keyword>
<sequence length="303" mass="33418">MFDLHVYDPSTLVGSGGGGLLRLVLQALRSTPPHRITCQCNNHTSTCMFDINLYRKSGGRSGGVCLSCGHNTEDAPNIPYSLLTLVKVEITTLGVVTNCCIDCSGVVFPSLVSMLCTDSMLSITFLFQLVNATSTQILVPSPNTYSFFQRRPVVEFARIVDIIQQEKNVINVWRDIIEIGQSLSATPESVLISRNCIHHAIDVVLNCRDLYFFNLDIEELKYIFCACLECQCHSIGSIGNRPCDRKTGQCHCKPGVTGQNCNRCLEGYKQTRSKITPCVKAVDSLIFSGSATRCEYFVSSSVM</sequence>
<dbReference type="Pfam" id="PF00053">
    <property type="entry name" value="EGF_laminin"/>
    <property type="match status" value="1"/>
</dbReference>
<evidence type="ECO:0000256" key="3">
    <source>
        <dbReference type="ARBA" id="ARBA00022729"/>
    </source>
</evidence>
<dbReference type="PROSITE" id="PS50027">
    <property type="entry name" value="EGF_LAM_2"/>
    <property type="match status" value="1"/>
</dbReference>
<dbReference type="InterPro" id="IPR002049">
    <property type="entry name" value="LE_dom"/>
</dbReference>
<reference evidence="10 11" key="2">
    <citation type="submission" date="2018-11" db="EMBL/GenBank/DDBJ databases">
        <authorList>
            <consortium name="Pathogen Informatics"/>
        </authorList>
    </citation>
    <scope>NUCLEOTIDE SEQUENCE [LARGE SCALE GENOMIC DNA]</scope>
</reference>
<dbReference type="GO" id="GO:0009887">
    <property type="term" value="P:animal organ morphogenesis"/>
    <property type="evidence" value="ECO:0007669"/>
    <property type="project" value="TreeGrafter"/>
</dbReference>
<evidence type="ECO:0000256" key="1">
    <source>
        <dbReference type="ARBA" id="ARBA00004613"/>
    </source>
</evidence>
<dbReference type="PROSITE" id="PS01248">
    <property type="entry name" value="EGF_LAM_1"/>
    <property type="match status" value="1"/>
</dbReference>
<organism evidence="12">
    <name type="scientific">Hymenolepis diminuta</name>
    <name type="common">Rat tapeworm</name>
    <dbReference type="NCBI Taxonomy" id="6216"/>
    <lineage>
        <taxon>Eukaryota</taxon>
        <taxon>Metazoa</taxon>
        <taxon>Spiralia</taxon>
        <taxon>Lophotrochozoa</taxon>
        <taxon>Platyhelminthes</taxon>
        <taxon>Cestoda</taxon>
        <taxon>Eucestoda</taxon>
        <taxon>Cyclophyllidea</taxon>
        <taxon>Hymenolepididae</taxon>
        <taxon>Hymenolepis</taxon>
    </lineage>
</organism>
<dbReference type="GO" id="GO:0009888">
    <property type="term" value="P:tissue development"/>
    <property type="evidence" value="ECO:0007669"/>
    <property type="project" value="TreeGrafter"/>
</dbReference>